<gene>
    <name evidence="1" type="ORF">F4695_003622</name>
</gene>
<reference evidence="1 2" key="1">
    <citation type="submission" date="2020-08" db="EMBL/GenBank/DDBJ databases">
        <title>The Agave Microbiome: Exploring the role of microbial communities in plant adaptations to desert environments.</title>
        <authorList>
            <person name="Partida-Martinez L.P."/>
        </authorList>
    </citation>
    <scope>NUCLEOTIDE SEQUENCE [LARGE SCALE GENOMIC DNA]</scope>
    <source>
        <strain evidence="1 2">AS3.12</strain>
    </source>
</reference>
<dbReference type="Proteomes" id="UP000585437">
    <property type="component" value="Unassembled WGS sequence"/>
</dbReference>
<organism evidence="1 2">
    <name type="scientific">Rhizobium soli</name>
    <dbReference type="NCBI Taxonomy" id="424798"/>
    <lineage>
        <taxon>Bacteria</taxon>
        <taxon>Pseudomonadati</taxon>
        <taxon>Pseudomonadota</taxon>
        <taxon>Alphaproteobacteria</taxon>
        <taxon>Hyphomicrobiales</taxon>
        <taxon>Rhizobiaceae</taxon>
        <taxon>Rhizobium/Agrobacterium group</taxon>
        <taxon>Rhizobium</taxon>
    </lineage>
</organism>
<protein>
    <submittedName>
        <fullName evidence="1">Uncharacterized protein</fullName>
    </submittedName>
</protein>
<dbReference type="EMBL" id="JACHBU010000007">
    <property type="protein sequence ID" value="MBB6510236.1"/>
    <property type="molecule type" value="Genomic_DNA"/>
</dbReference>
<name>A0A7X0JP45_9HYPH</name>
<sequence length="93" mass="9912">MSDAIPPEVPHVATADTPVPNWGRLVRSDFGTAAWNRRNAGEISQSIPHHLVLLSFKPFSNRESRLGGTRIRTASAASGCCEIVPAGADYALA</sequence>
<keyword evidence="2" id="KW-1185">Reference proteome</keyword>
<dbReference type="AlphaFoldDB" id="A0A7X0JP45"/>
<proteinExistence type="predicted"/>
<evidence type="ECO:0000313" key="1">
    <source>
        <dbReference type="EMBL" id="MBB6510236.1"/>
    </source>
</evidence>
<dbReference type="RefSeq" id="WP_184655487.1">
    <property type="nucleotide sequence ID" value="NZ_JACHBU010000007.1"/>
</dbReference>
<evidence type="ECO:0000313" key="2">
    <source>
        <dbReference type="Proteomes" id="UP000585437"/>
    </source>
</evidence>
<comment type="caution">
    <text evidence="1">The sequence shown here is derived from an EMBL/GenBank/DDBJ whole genome shotgun (WGS) entry which is preliminary data.</text>
</comment>
<accession>A0A7X0JP45</accession>